<dbReference type="AlphaFoldDB" id="A0A6A6II72"/>
<feature type="chain" id="PRO_5025405027" description="Glycogen debranching enzyme" evidence="1">
    <location>
        <begin position="22"/>
        <end position="713"/>
    </location>
</feature>
<reference evidence="2" key="1">
    <citation type="journal article" date="2020" name="Stud. Mycol.">
        <title>101 Dothideomycetes genomes: a test case for predicting lifestyles and emergence of pathogens.</title>
        <authorList>
            <person name="Haridas S."/>
            <person name="Albert R."/>
            <person name="Binder M."/>
            <person name="Bloem J."/>
            <person name="Labutti K."/>
            <person name="Salamov A."/>
            <person name="Andreopoulos B."/>
            <person name="Baker S."/>
            <person name="Barry K."/>
            <person name="Bills G."/>
            <person name="Bluhm B."/>
            <person name="Cannon C."/>
            <person name="Castanera R."/>
            <person name="Culley D."/>
            <person name="Daum C."/>
            <person name="Ezra D."/>
            <person name="Gonzalez J."/>
            <person name="Henrissat B."/>
            <person name="Kuo A."/>
            <person name="Liang C."/>
            <person name="Lipzen A."/>
            <person name="Lutzoni F."/>
            <person name="Magnuson J."/>
            <person name="Mondo S."/>
            <person name="Nolan M."/>
            <person name="Ohm R."/>
            <person name="Pangilinan J."/>
            <person name="Park H.-J."/>
            <person name="Ramirez L."/>
            <person name="Alfaro M."/>
            <person name="Sun H."/>
            <person name="Tritt A."/>
            <person name="Yoshinaga Y."/>
            <person name="Zwiers L.-H."/>
            <person name="Turgeon B."/>
            <person name="Goodwin S."/>
            <person name="Spatafora J."/>
            <person name="Crous P."/>
            <person name="Grigoriev I."/>
        </authorList>
    </citation>
    <scope>NUCLEOTIDE SEQUENCE</scope>
    <source>
        <strain evidence="2">CBS 122368</strain>
    </source>
</reference>
<evidence type="ECO:0000313" key="3">
    <source>
        <dbReference type="Proteomes" id="UP000800094"/>
    </source>
</evidence>
<gene>
    <name evidence="2" type="ORF">BU26DRAFT_315596</name>
</gene>
<name>A0A6A6II72_9PLEO</name>
<proteinExistence type="predicted"/>
<dbReference type="EMBL" id="ML987195">
    <property type="protein sequence ID" value="KAF2249270.1"/>
    <property type="molecule type" value="Genomic_DNA"/>
</dbReference>
<evidence type="ECO:0008006" key="4">
    <source>
        <dbReference type="Google" id="ProtNLM"/>
    </source>
</evidence>
<accession>A0A6A6II72</accession>
<evidence type="ECO:0000256" key="1">
    <source>
        <dbReference type="SAM" id="SignalP"/>
    </source>
</evidence>
<evidence type="ECO:0000313" key="2">
    <source>
        <dbReference type="EMBL" id="KAF2249270.1"/>
    </source>
</evidence>
<sequence length="713" mass="77364">MAALLSVWLLVAALLSPTTLAQDGTCTASRLQLSDPPYESYFLSDCHSSSHVILTSPGSGSDASPRLLIAWPAGNSGIAAFFKPENGNSGTLGLHLENSTASGQILDSVNLPGNPNPRVGVSGFIHFDSPAILTLPILGSIRNIRDYTEGGGNLNKDAQNAVQIVKYNDDGATIYRTWFDDTTTTWLDFSPSSGADAVKIIPGDKYTVRFGTGTYRFSATFNYPQMQQLSPQQVLDEASAGLINQNPDQTISLSFLSYKEKLLAGTWRFLTYFGRDSMISALLMQPILSQGEGGAIEAVIAAVLERINRADGTVCHEEIIGDYSTLLNRQKGIKSTAPGCDYKMIDTDYFLPVLMKNYFVDTQIGKDRASDFLGTKASFLAENSGLAYSALAQLTAEKIMKTSAAFAAKGGQTVANLIHLKDGESVGEWRDSNNGLAGGRIPYDVNTALVPSALRAIAALSSAGFFPDHSDWKDTADQYAQVWEDSTLQFFQVNVGASEAKSLLSDYVSQSSFAGPSNGDDITEDVTFYGLALGSNGDVVRVMNTDDCFRHFLLNTTNQTQLSAYLGQTADNILRTFPAGLSSDVGLFVANPAYGGDASIASNFKNSDYHGTVVWSWQLAMMAAGLARQLDRCRTGDQPDFCNDGNLQKKVLTAYNHLWDLINANSDQLSGEMWSWKYDNGFQVVPFSSYSTTESDIRQLWSLTFLAIHWDNV</sequence>
<keyword evidence="3" id="KW-1185">Reference proteome</keyword>
<organism evidence="2 3">
    <name type="scientific">Trematosphaeria pertusa</name>
    <dbReference type="NCBI Taxonomy" id="390896"/>
    <lineage>
        <taxon>Eukaryota</taxon>
        <taxon>Fungi</taxon>
        <taxon>Dikarya</taxon>
        <taxon>Ascomycota</taxon>
        <taxon>Pezizomycotina</taxon>
        <taxon>Dothideomycetes</taxon>
        <taxon>Pleosporomycetidae</taxon>
        <taxon>Pleosporales</taxon>
        <taxon>Massarineae</taxon>
        <taxon>Trematosphaeriaceae</taxon>
        <taxon>Trematosphaeria</taxon>
    </lineage>
</organism>
<feature type="signal peptide" evidence="1">
    <location>
        <begin position="1"/>
        <end position="21"/>
    </location>
</feature>
<dbReference type="Proteomes" id="UP000800094">
    <property type="component" value="Unassembled WGS sequence"/>
</dbReference>
<dbReference type="OrthoDB" id="2591256at2759"/>
<dbReference type="RefSeq" id="XP_033684274.1">
    <property type="nucleotide sequence ID" value="XM_033821976.1"/>
</dbReference>
<dbReference type="GeneID" id="54575306"/>
<keyword evidence="1" id="KW-0732">Signal</keyword>
<protein>
    <recommendedName>
        <fullName evidence="4">Glycogen debranching enzyme</fullName>
    </recommendedName>
</protein>